<dbReference type="EMBL" id="BX294147">
    <property type="protein sequence ID" value="CAD78587.1"/>
    <property type="molecule type" value="Genomic_DNA"/>
</dbReference>
<dbReference type="EnsemblBacteria" id="CAD78587">
    <property type="protein sequence ID" value="CAD78587"/>
    <property type="gene ID" value="RB8335"/>
</dbReference>
<reference evidence="1 2" key="1">
    <citation type="journal article" date="2003" name="Proc. Natl. Acad. Sci. U.S.A.">
        <title>Complete genome sequence of the marine planctomycete Pirellula sp. strain 1.</title>
        <authorList>
            <person name="Gloeckner F.O."/>
            <person name="Kube M."/>
            <person name="Bauer M."/>
            <person name="Teeling H."/>
            <person name="Lombardot T."/>
            <person name="Ludwig W."/>
            <person name="Gade D."/>
            <person name="Beck A."/>
            <person name="Borzym K."/>
            <person name="Heitmann K."/>
            <person name="Rabus R."/>
            <person name="Schlesner H."/>
            <person name="Amann R."/>
            <person name="Reinhardt R."/>
        </authorList>
    </citation>
    <scope>NUCLEOTIDE SEQUENCE [LARGE SCALE GENOMIC DNA]</scope>
    <source>
        <strain evidence="2">DSM 10527 / NCIMB 13988 / SH1</strain>
    </source>
</reference>
<keyword evidence="2" id="KW-1185">Reference proteome</keyword>
<dbReference type="AlphaFoldDB" id="Q7UFU3"/>
<evidence type="ECO:0000313" key="2">
    <source>
        <dbReference type="Proteomes" id="UP000001025"/>
    </source>
</evidence>
<dbReference type="KEGG" id="rba:RB8335"/>
<dbReference type="STRING" id="243090.RB8335"/>
<dbReference type="HOGENOM" id="CLU_2059546_0_0_0"/>
<name>Q7UFU3_RHOBA</name>
<proteinExistence type="predicted"/>
<dbReference type="InParanoid" id="Q7UFU3"/>
<gene>
    <name evidence="1" type="ordered locus">RB8335</name>
</gene>
<evidence type="ECO:0000313" key="1">
    <source>
        <dbReference type="EMBL" id="CAD78587.1"/>
    </source>
</evidence>
<protein>
    <submittedName>
        <fullName evidence="1">Uncharacterized protein</fullName>
    </submittedName>
</protein>
<sequence>MDCKVQIDQCKLQSISGSATDVTTQTCNCQFAMSTLQFAIAPSRHSSHGITPDRPGRGRRDCSGIVQPHDVSGWTWTWLRCALAVESGPTGQLRTTVLLCCGPFQRDRDSPTSLLLRSR</sequence>
<organism evidence="1 2">
    <name type="scientific">Rhodopirellula baltica (strain DSM 10527 / NCIMB 13988 / SH1)</name>
    <dbReference type="NCBI Taxonomy" id="243090"/>
    <lineage>
        <taxon>Bacteria</taxon>
        <taxon>Pseudomonadati</taxon>
        <taxon>Planctomycetota</taxon>
        <taxon>Planctomycetia</taxon>
        <taxon>Pirellulales</taxon>
        <taxon>Pirellulaceae</taxon>
        <taxon>Rhodopirellula</taxon>
    </lineage>
</organism>
<accession>Q7UFU3</accession>
<dbReference type="Proteomes" id="UP000001025">
    <property type="component" value="Chromosome"/>
</dbReference>